<sequence>MNNLQTSLFTVLNFVVINQEALTPERLAMPNKMFLTLLTIQLHCSSSQFAPASRISLPPSAFSLSFTRFHLLVNNAHNFIHGLVAWQLLSLDPRAPTHISQFVVEAFDHVFEIAIFAVVYV</sequence>
<proteinExistence type="predicted"/>
<protein>
    <submittedName>
        <fullName evidence="1">Uncharacterized protein</fullName>
    </submittedName>
</protein>
<dbReference type="Proteomes" id="UP001303373">
    <property type="component" value="Chromosome 5"/>
</dbReference>
<evidence type="ECO:0000313" key="2">
    <source>
        <dbReference type="Proteomes" id="UP001303373"/>
    </source>
</evidence>
<accession>A0AAQ3RAH2</accession>
<gene>
    <name evidence="1" type="ORF">R9X50_00411300</name>
</gene>
<evidence type="ECO:0000313" key="1">
    <source>
        <dbReference type="EMBL" id="WPH01275.1"/>
    </source>
</evidence>
<dbReference type="AlphaFoldDB" id="A0AAQ3RAH2"/>
<name>A0AAQ3RAH2_9PEZI</name>
<reference evidence="1 2" key="1">
    <citation type="submission" date="2023-11" db="EMBL/GenBank/DDBJ databases">
        <title>An acidophilic fungus is an integral part of prey digestion in a carnivorous sundew plant.</title>
        <authorList>
            <person name="Tsai I.J."/>
        </authorList>
    </citation>
    <scope>NUCLEOTIDE SEQUENCE [LARGE SCALE GENOMIC DNA]</scope>
    <source>
        <strain evidence="1">169a</strain>
    </source>
</reference>
<dbReference type="EMBL" id="CP138584">
    <property type="protein sequence ID" value="WPH01275.1"/>
    <property type="molecule type" value="Genomic_DNA"/>
</dbReference>
<organism evidence="1 2">
    <name type="scientific">Acrodontium crateriforme</name>
    <dbReference type="NCBI Taxonomy" id="150365"/>
    <lineage>
        <taxon>Eukaryota</taxon>
        <taxon>Fungi</taxon>
        <taxon>Dikarya</taxon>
        <taxon>Ascomycota</taxon>
        <taxon>Pezizomycotina</taxon>
        <taxon>Dothideomycetes</taxon>
        <taxon>Dothideomycetidae</taxon>
        <taxon>Mycosphaerellales</taxon>
        <taxon>Teratosphaeriaceae</taxon>
        <taxon>Acrodontium</taxon>
    </lineage>
</organism>
<keyword evidence="2" id="KW-1185">Reference proteome</keyword>